<keyword evidence="5" id="KW-1185">Reference proteome</keyword>
<accession>A0ABR2UPM7</accession>
<evidence type="ECO:0000256" key="1">
    <source>
        <dbReference type="ARBA" id="ARBA00022737"/>
    </source>
</evidence>
<evidence type="ECO:0008006" key="6">
    <source>
        <dbReference type="Google" id="ProtNLM"/>
    </source>
</evidence>
<evidence type="ECO:0000256" key="3">
    <source>
        <dbReference type="PROSITE-ProRule" id="PRU00023"/>
    </source>
</evidence>
<dbReference type="InterPro" id="IPR002110">
    <property type="entry name" value="Ankyrin_rpt"/>
</dbReference>
<dbReference type="PROSITE" id="PS50088">
    <property type="entry name" value="ANK_REPEAT"/>
    <property type="match status" value="1"/>
</dbReference>
<dbReference type="InterPro" id="IPR036770">
    <property type="entry name" value="Ankyrin_rpt-contain_sf"/>
</dbReference>
<dbReference type="EMBL" id="JARVKF010000406">
    <property type="protein sequence ID" value="KAK9416599.1"/>
    <property type="molecule type" value="Genomic_DNA"/>
</dbReference>
<dbReference type="SMART" id="SM00248">
    <property type="entry name" value="ANK"/>
    <property type="match status" value="3"/>
</dbReference>
<name>A0ABR2UPM7_9PEZI</name>
<keyword evidence="2 3" id="KW-0040">ANK repeat</keyword>
<dbReference type="Gene3D" id="1.25.40.20">
    <property type="entry name" value="Ankyrin repeat-containing domain"/>
    <property type="match status" value="2"/>
</dbReference>
<dbReference type="Pfam" id="PF12796">
    <property type="entry name" value="Ank_2"/>
    <property type="match status" value="2"/>
</dbReference>
<sequence>MRYTEAKDMFGRTPLFYATKSKVFSKVLAEILLLYGAQVNHADKDGKTPLRLALEQGDLSLATRLLEWDKITLINLAMRCGRDHDEQQDRLQMVGTLLRCGIDIQVTNEIGRTAFHIAVATGCIAVIKFLNCSRVMVERVDNNGDTPLSLAAHGGWRDITSGDSYAPYIASWQQG</sequence>
<dbReference type="PANTHER" id="PTHR24198">
    <property type="entry name" value="ANKYRIN REPEAT AND PROTEIN KINASE DOMAIN-CONTAINING PROTEIN"/>
    <property type="match status" value="1"/>
</dbReference>
<evidence type="ECO:0000313" key="5">
    <source>
        <dbReference type="Proteomes" id="UP001408356"/>
    </source>
</evidence>
<keyword evidence="1" id="KW-0677">Repeat</keyword>
<feature type="repeat" description="ANK" evidence="3">
    <location>
        <begin position="10"/>
        <end position="44"/>
    </location>
</feature>
<evidence type="ECO:0000313" key="4">
    <source>
        <dbReference type="EMBL" id="KAK9416599.1"/>
    </source>
</evidence>
<protein>
    <recommendedName>
        <fullName evidence="6">Ankyrin</fullName>
    </recommendedName>
</protein>
<gene>
    <name evidence="4" type="ORF">SUNI508_09705</name>
</gene>
<evidence type="ECO:0000256" key="2">
    <source>
        <dbReference type="ARBA" id="ARBA00023043"/>
    </source>
</evidence>
<reference evidence="4 5" key="1">
    <citation type="journal article" date="2024" name="J. Plant Pathol.">
        <title>Sequence and assembly of the genome of Seiridium unicorne, isolate CBS 538.82, causal agent of cypress canker disease.</title>
        <authorList>
            <person name="Scali E."/>
            <person name="Rocca G.D."/>
            <person name="Danti R."/>
            <person name="Garbelotto M."/>
            <person name="Barberini S."/>
            <person name="Baroncelli R."/>
            <person name="Emiliani G."/>
        </authorList>
    </citation>
    <scope>NUCLEOTIDE SEQUENCE [LARGE SCALE GENOMIC DNA]</scope>
    <source>
        <strain evidence="4 5">BM-138-508</strain>
    </source>
</reference>
<proteinExistence type="predicted"/>
<dbReference type="PANTHER" id="PTHR24198:SF165">
    <property type="entry name" value="ANKYRIN REPEAT-CONTAINING PROTEIN-RELATED"/>
    <property type="match status" value="1"/>
</dbReference>
<organism evidence="4 5">
    <name type="scientific">Seiridium unicorne</name>
    <dbReference type="NCBI Taxonomy" id="138068"/>
    <lineage>
        <taxon>Eukaryota</taxon>
        <taxon>Fungi</taxon>
        <taxon>Dikarya</taxon>
        <taxon>Ascomycota</taxon>
        <taxon>Pezizomycotina</taxon>
        <taxon>Sordariomycetes</taxon>
        <taxon>Xylariomycetidae</taxon>
        <taxon>Amphisphaeriales</taxon>
        <taxon>Sporocadaceae</taxon>
        <taxon>Seiridium</taxon>
    </lineage>
</organism>
<comment type="caution">
    <text evidence="4">The sequence shown here is derived from an EMBL/GenBank/DDBJ whole genome shotgun (WGS) entry which is preliminary data.</text>
</comment>
<dbReference type="Proteomes" id="UP001408356">
    <property type="component" value="Unassembled WGS sequence"/>
</dbReference>
<dbReference type="SUPFAM" id="SSF48403">
    <property type="entry name" value="Ankyrin repeat"/>
    <property type="match status" value="1"/>
</dbReference>